<organism evidence="3 4">
    <name type="scientific">Demequina sediminis</name>
    <dbReference type="NCBI Taxonomy" id="1930058"/>
    <lineage>
        <taxon>Bacteria</taxon>
        <taxon>Bacillati</taxon>
        <taxon>Actinomycetota</taxon>
        <taxon>Actinomycetes</taxon>
        <taxon>Micrococcales</taxon>
        <taxon>Demequinaceae</taxon>
        <taxon>Demequina</taxon>
    </lineage>
</organism>
<comment type="caution">
    <text evidence="3">The sequence shown here is derived from an EMBL/GenBank/DDBJ whole genome shotgun (WGS) entry which is preliminary data.</text>
</comment>
<dbReference type="EMBL" id="BAABRR010000010">
    <property type="protein sequence ID" value="GAA5519510.1"/>
    <property type="molecule type" value="Genomic_DNA"/>
</dbReference>
<keyword evidence="2" id="KW-1133">Transmembrane helix</keyword>
<dbReference type="Proteomes" id="UP001426770">
    <property type="component" value="Unassembled WGS sequence"/>
</dbReference>
<evidence type="ECO:0000256" key="1">
    <source>
        <dbReference type="SAM" id="MobiDB-lite"/>
    </source>
</evidence>
<keyword evidence="4" id="KW-1185">Reference proteome</keyword>
<sequence>MVKLSDALRGAADRAPLDGLAVDAGRARRRVSAQRGLRAGASGVLGAGMVAVFAVGVVGPGAGTVALDAPESGGAGGREGAMTSSAEDAAGSAAGSSLAWGMCGEPLPAMPEIAGPVTLATSLAADEVSGESVEATVTTVALGDGTFETFGLDGVILWDGLVVGTLGGSGDDAVAAEPTTLEFAAGEETTTSLTVPLVNCWDGAALPAGKYELVVTEELWAVATEPVEPVEPSATPTEESTGAGSAGSGIASGGGARVVAPAVGFAVAGDPVEDPFGAYLGAPVEPSPVDPQPPVAELPDGALNPLMARDMYLAGLTGAWDMAPGSQRWLVSSDSRGELGSAWYGCGFEGDGTFPAESSVMDLLGVEVDAPSAIDVSYGWIVEGNPELTARVTNTSEWDLTDFWGRDSVQLVLVRDGRVVAEGYPVDPDMGRGDMAAQAEADAAAMASGDAAMTSFPAPETRLAAGDSVGGTYLWRDVSGCWGESGQAEVTPGTYTLLAMHYLSVGGGMVIMEDVPQALPREDFTEPSPADGAFTDGSAGSLGDAPVDLGSGLDREASGSDAAILPAPESYDAVDFQVWTALGEIRVS</sequence>
<feature type="region of interest" description="Disordered" evidence="1">
    <location>
        <begin position="521"/>
        <end position="553"/>
    </location>
</feature>
<name>A0ABP9WL23_9MICO</name>
<evidence type="ECO:0000313" key="3">
    <source>
        <dbReference type="EMBL" id="GAA5519510.1"/>
    </source>
</evidence>
<feature type="region of interest" description="Disordered" evidence="1">
    <location>
        <begin position="226"/>
        <end position="250"/>
    </location>
</feature>
<proteinExistence type="predicted"/>
<evidence type="ECO:0000256" key="2">
    <source>
        <dbReference type="SAM" id="Phobius"/>
    </source>
</evidence>
<feature type="transmembrane region" description="Helical" evidence="2">
    <location>
        <begin position="36"/>
        <end position="58"/>
    </location>
</feature>
<dbReference type="RefSeq" id="WP_286214193.1">
    <property type="nucleotide sequence ID" value="NZ_AP027736.1"/>
</dbReference>
<protein>
    <submittedName>
        <fullName evidence="3">Uncharacterized protein</fullName>
    </submittedName>
</protein>
<reference evidence="3 4" key="1">
    <citation type="submission" date="2024-02" db="EMBL/GenBank/DDBJ databases">
        <title>Lysinimicrobium sediminis NBRC 112286.</title>
        <authorList>
            <person name="Ichikawa N."/>
            <person name="Katano-Makiyama Y."/>
            <person name="Hidaka K."/>
        </authorList>
    </citation>
    <scope>NUCLEOTIDE SEQUENCE [LARGE SCALE GENOMIC DNA]</scope>
    <source>
        <strain evidence="3 4">NBRC 112286</strain>
    </source>
</reference>
<accession>A0ABP9WL23</accession>
<gene>
    <name evidence="3" type="ORF">Lsed01_01960</name>
</gene>
<evidence type="ECO:0000313" key="4">
    <source>
        <dbReference type="Proteomes" id="UP001426770"/>
    </source>
</evidence>
<keyword evidence="2" id="KW-0812">Transmembrane</keyword>
<keyword evidence="2" id="KW-0472">Membrane</keyword>